<dbReference type="Gene3D" id="2.40.30.10">
    <property type="entry name" value="Translation factors"/>
    <property type="match status" value="1"/>
</dbReference>
<dbReference type="OrthoDB" id="432685at2759"/>
<dbReference type="SUPFAM" id="SSF63380">
    <property type="entry name" value="Riboflavin synthase domain-like"/>
    <property type="match status" value="1"/>
</dbReference>
<keyword evidence="2 5" id="KW-0285">Flavoprotein</keyword>
<dbReference type="InterPro" id="IPR001834">
    <property type="entry name" value="CBR-like"/>
</dbReference>
<comment type="cofactor">
    <cofactor evidence="1 5">
        <name>FAD</name>
        <dbReference type="ChEBI" id="CHEBI:57692"/>
    </cofactor>
</comment>
<dbReference type="InterPro" id="IPR017938">
    <property type="entry name" value="Riboflavin_synthase-like_b-brl"/>
</dbReference>
<feature type="domain" description="Flavoprotein pyridine nucleotide cytochrome reductase-like FAD-binding" evidence="7">
    <location>
        <begin position="11"/>
        <end position="68"/>
    </location>
</feature>
<dbReference type="Pfam" id="PF00175">
    <property type="entry name" value="NAD_binding_1"/>
    <property type="match status" value="1"/>
</dbReference>
<dbReference type="CDD" id="cd06183">
    <property type="entry name" value="cyt_b5_reduct_like"/>
    <property type="match status" value="1"/>
</dbReference>
<proteinExistence type="predicted"/>
<feature type="domain" description="Oxidoreductase FAD/NAD(P)-binding" evidence="6">
    <location>
        <begin position="84"/>
        <end position="198"/>
    </location>
</feature>
<dbReference type="PRINTS" id="PR00406">
    <property type="entry name" value="CYTB5RDTASE"/>
</dbReference>
<evidence type="ECO:0000256" key="5">
    <source>
        <dbReference type="PIRSR" id="PIRSR601834-1"/>
    </source>
</evidence>
<evidence type="ECO:0000256" key="1">
    <source>
        <dbReference type="ARBA" id="ARBA00001974"/>
    </source>
</evidence>
<dbReference type="Gene3D" id="3.40.50.80">
    <property type="entry name" value="Nucleotide-binding domain of ferredoxin-NADP reductase (FNR) module"/>
    <property type="match status" value="1"/>
</dbReference>
<reference evidence="8 9" key="1">
    <citation type="submission" date="2015-09" db="EMBL/GenBank/DDBJ databases">
        <title>Draft genome of the parasitic nematode Teladorsagia circumcincta isolate WARC Sus (inbred).</title>
        <authorList>
            <person name="Mitreva M."/>
        </authorList>
    </citation>
    <scope>NUCLEOTIDE SEQUENCE [LARGE SCALE GENOMIC DNA]</scope>
    <source>
        <strain evidence="8 9">S</strain>
    </source>
</reference>
<dbReference type="PANTHER" id="PTHR19370:SF184">
    <property type="entry name" value="NADH-CYTOCHROME B5 REDUCTASE-LIKE"/>
    <property type="match status" value="1"/>
</dbReference>
<feature type="binding site" evidence="5">
    <location>
        <position position="21"/>
    </location>
    <ligand>
        <name>FAD</name>
        <dbReference type="ChEBI" id="CHEBI:57692"/>
    </ligand>
</feature>
<evidence type="ECO:0000259" key="6">
    <source>
        <dbReference type="Pfam" id="PF00175"/>
    </source>
</evidence>
<dbReference type="Proteomes" id="UP000230423">
    <property type="component" value="Unassembled WGS sequence"/>
</dbReference>
<evidence type="ECO:0000256" key="4">
    <source>
        <dbReference type="ARBA" id="ARBA00023002"/>
    </source>
</evidence>
<sequence length="216" mass="24622">MEMWKQMIKNPEIDGRSVSRPYTPTKVTKAAFEVPIKVPSQTIVPDGRLSQYIRHWKVGDEIEWRGPYCGDIVWNIHKLSHLLLIAGGVGIAPFVRLVNELLEDDDAETRVRLVYCVRSGSDILFKELLSQWAHHWNVKIVIFGANVEKSSVHQLFDHVAARLNEEHFQEQLRALCSDNLDQTAVGVCGRPTLEKDVVNFALRAGVERSRVQRFPA</sequence>
<dbReference type="PANTHER" id="PTHR19370">
    <property type="entry name" value="NADH-CYTOCHROME B5 REDUCTASE"/>
    <property type="match status" value="1"/>
</dbReference>
<evidence type="ECO:0000256" key="3">
    <source>
        <dbReference type="ARBA" id="ARBA00022827"/>
    </source>
</evidence>
<name>A0A2G9U3T8_TELCI</name>
<keyword evidence="4" id="KW-0560">Oxidoreductase</keyword>
<accession>A0A2G9U3T8</accession>
<keyword evidence="3 5" id="KW-0274">FAD</keyword>
<keyword evidence="9" id="KW-1185">Reference proteome</keyword>
<feature type="binding site" evidence="5">
    <location>
        <position position="37"/>
    </location>
    <ligand>
        <name>FAD</name>
        <dbReference type="ChEBI" id="CHEBI:57692"/>
    </ligand>
</feature>
<dbReference type="GO" id="GO:0016491">
    <property type="term" value="F:oxidoreductase activity"/>
    <property type="evidence" value="ECO:0007669"/>
    <property type="project" value="UniProtKB-KW"/>
</dbReference>
<dbReference type="EMBL" id="KZ349542">
    <property type="protein sequence ID" value="PIO64818.1"/>
    <property type="molecule type" value="Genomic_DNA"/>
</dbReference>
<organism evidence="8 9">
    <name type="scientific">Teladorsagia circumcincta</name>
    <name type="common">Brown stomach worm</name>
    <name type="synonym">Ostertagia circumcincta</name>
    <dbReference type="NCBI Taxonomy" id="45464"/>
    <lineage>
        <taxon>Eukaryota</taxon>
        <taxon>Metazoa</taxon>
        <taxon>Ecdysozoa</taxon>
        <taxon>Nematoda</taxon>
        <taxon>Chromadorea</taxon>
        <taxon>Rhabditida</taxon>
        <taxon>Rhabditina</taxon>
        <taxon>Rhabditomorpha</taxon>
        <taxon>Strongyloidea</taxon>
        <taxon>Trichostrongylidae</taxon>
        <taxon>Teladorsagia</taxon>
    </lineage>
</organism>
<dbReference type="AlphaFoldDB" id="A0A2G9U3T8"/>
<dbReference type="InterPro" id="IPR039261">
    <property type="entry name" value="FNR_nucleotide-bd"/>
</dbReference>
<feature type="binding site" evidence="5">
    <location>
        <position position="20"/>
    </location>
    <ligand>
        <name>FAD</name>
        <dbReference type="ChEBI" id="CHEBI:57692"/>
    </ligand>
</feature>
<feature type="binding site" evidence="5">
    <location>
        <position position="50"/>
    </location>
    <ligand>
        <name>FAD</name>
        <dbReference type="ChEBI" id="CHEBI:57692"/>
    </ligand>
</feature>
<evidence type="ECO:0000313" key="8">
    <source>
        <dbReference type="EMBL" id="PIO64818.1"/>
    </source>
</evidence>
<feature type="binding site" evidence="5">
    <location>
        <position position="22"/>
    </location>
    <ligand>
        <name>FAD</name>
        <dbReference type="ChEBI" id="CHEBI:57692"/>
    </ligand>
</feature>
<gene>
    <name evidence="8" type="ORF">TELCIR_13536</name>
</gene>
<protein>
    <submittedName>
        <fullName evidence="8">Oxidoreductase NAD-binding domain protein</fullName>
    </submittedName>
</protein>
<dbReference type="SUPFAM" id="SSF52343">
    <property type="entry name" value="Ferredoxin reductase-like, C-terminal NADP-linked domain"/>
    <property type="match status" value="1"/>
</dbReference>
<evidence type="ECO:0000313" key="9">
    <source>
        <dbReference type="Proteomes" id="UP000230423"/>
    </source>
</evidence>
<dbReference type="InterPro" id="IPR008333">
    <property type="entry name" value="Cbr1-like_FAD-bd_dom"/>
</dbReference>
<dbReference type="Pfam" id="PF00970">
    <property type="entry name" value="FAD_binding_6"/>
    <property type="match status" value="1"/>
</dbReference>
<dbReference type="InterPro" id="IPR001433">
    <property type="entry name" value="OxRdtase_FAD/NAD-bd"/>
</dbReference>
<evidence type="ECO:0000256" key="2">
    <source>
        <dbReference type="ARBA" id="ARBA00022630"/>
    </source>
</evidence>
<evidence type="ECO:0000259" key="7">
    <source>
        <dbReference type="Pfam" id="PF00970"/>
    </source>
</evidence>